<reference evidence="2 3" key="1">
    <citation type="submission" date="2019-05" db="EMBL/GenBank/DDBJ databases">
        <title>Mikania micrantha, genome provides insights into the molecular mechanism of rapid growth.</title>
        <authorList>
            <person name="Liu B."/>
        </authorList>
    </citation>
    <scope>NUCLEOTIDE SEQUENCE [LARGE SCALE GENOMIC DNA]</scope>
    <source>
        <strain evidence="2">NLD-2019</strain>
        <tissue evidence="2">Leaf</tissue>
    </source>
</reference>
<organism evidence="2 3">
    <name type="scientific">Mikania micrantha</name>
    <name type="common">bitter vine</name>
    <dbReference type="NCBI Taxonomy" id="192012"/>
    <lineage>
        <taxon>Eukaryota</taxon>
        <taxon>Viridiplantae</taxon>
        <taxon>Streptophyta</taxon>
        <taxon>Embryophyta</taxon>
        <taxon>Tracheophyta</taxon>
        <taxon>Spermatophyta</taxon>
        <taxon>Magnoliopsida</taxon>
        <taxon>eudicotyledons</taxon>
        <taxon>Gunneridae</taxon>
        <taxon>Pentapetalae</taxon>
        <taxon>asterids</taxon>
        <taxon>campanulids</taxon>
        <taxon>Asterales</taxon>
        <taxon>Asteraceae</taxon>
        <taxon>Asteroideae</taxon>
        <taxon>Heliantheae alliance</taxon>
        <taxon>Eupatorieae</taxon>
        <taxon>Mikania</taxon>
    </lineage>
</organism>
<keyword evidence="3" id="KW-1185">Reference proteome</keyword>
<name>A0A5N6MND5_9ASTR</name>
<evidence type="ECO:0000313" key="2">
    <source>
        <dbReference type="EMBL" id="KAD3641628.1"/>
    </source>
</evidence>
<evidence type="ECO:0000256" key="1">
    <source>
        <dbReference type="SAM" id="Phobius"/>
    </source>
</evidence>
<protein>
    <submittedName>
        <fullName evidence="2">Uncharacterized protein</fullName>
    </submittedName>
</protein>
<keyword evidence="1" id="KW-0812">Transmembrane</keyword>
<proteinExistence type="predicted"/>
<dbReference type="AlphaFoldDB" id="A0A5N6MND5"/>
<feature type="transmembrane region" description="Helical" evidence="1">
    <location>
        <begin position="99"/>
        <end position="116"/>
    </location>
</feature>
<evidence type="ECO:0000313" key="3">
    <source>
        <dbReference type="Proteomes" id="UP000326396"/>
    </source>
</evidence>
<accession>A0A5N6MND5</accession>
<keyword evidence="1" id="KW-1133">Transmembrane helix</keyword>
<dbReference type="EMBL" id="SZYD01000015">
    <property type="protein sequence ID" value="KAD3641628.1"/>
    <property type="molecule type" value="Genomic_DNA"/>
</dbReference>
<comment type="caution">
    <text evidence="2">The sequence shown here is derived from an EMBL/GenBank/DDBJ whole genome shotgun (WGS) entry which is preliminary data.</text>
</comment>
<dbReference type="Proteomes" id="UP000326396">
    <property type="component" value="Linkage Group LG5"/>
</dbReference>
<keyword evidence="1" id="KW-0472">Membrane</keyword>
<gene>
    <name evidence="2" type="ORF">E3N88_30852</name>
</gene>
<sequence length="121" mass="13590">MTPNKNRLQVILHLSHRLFIINCWVGTLVFPHGCSLVGDLLPCTSCRFLISVVGGHQGQKRQWGGCYSRFATAIPVSPPSPLRVAASPKIHRRALTDDFLSVAHLPILCLYLFLWPKKIFE</sequence>